<evidence type="ECO:0000313" key="4">
    <source>
        <dbReference type="Proteomes" id="UP001055940"/>
    </source>
</evidence>
<proteinExistence type="predicted"/>
<accession>A0ABY5DEC3</accession>
<sequence length="131" mass="14446">MTETVRERVAEVLGTRGFTDTDDLFEHGPDSLGVIRLSGAWRDNGFDVTFEDISAIPTVADWSAPLRQARTDPLRTGPATVRHQDEGEPFPLATTQRPLHLSPRRQQAVPALVNRVDPALAHNSGDWPNTP</sequence>
<dbReference type="Proteomes" id="UP001055940">
    <property type="component" value="Chromosome"/>
</dbReference>
<evidence type="ECO:0000256" key="1">
    <source>
        <dbReference type="SAM" id="MobiDB-lite"/>
    </source>
</evidence>
<gene>
    <name evidence="3" type="ORF">NE857_14440</name>
</gene>
<feature type="domain" description="Carrier" evidence="2">
    <location>
        <begin position="1"/>
        <end position="70"/>
    </location>
</feature>
<organism evidence="3 4">
    <name type="scientific">Nocardiopsis exhalans</name>
    <dbReference type="NCBI Taxonomy" id="163604"/>
    <lineage>
        <taxon>Bacteria</taxon>
        <taxon>Bacillati</taxon>
        <taxon>Actinomycetota</taxon>
        <taxon>Actinomycetes</taxon>
        <taxon>Streptosporangiales</taxon>
        <taxon>Nocardiopsidaceae</taxon>
        <taxon>Nocardiopsis</taxon>
    </lineage>
</organism>
<evidence type="ECO:0000259" key="2">
    <source>
        <dbReference type="PROSITE" id="PS50075"/>
    </source>
</evidence>
<feature type="region of interest" description="Disordered" evidence="1">
    <location>
        <begin position="67"/>
        <end position="105"/>
    </location>
</feature>
<dbReference type="InterPro" id="IPR036736">
    <property type="entry name" value="ACP-like_sf"/>
</dbReference>
<dbReference type="InterPro" id="IPR009081">
    <property type="entry name" value="PP-bd_ACP"/>
</dbReference>
<keyword evidence="4" id="KW-1185">Reference proteome</keyword>
<dbReference type="Gene3D" id="1.10.1200.10">
    <property type="entry name" value="ACP-like"/>
    <property type="match status" value="1"/>
</dbReference>
<evidence type="ECO:0000313" key="3">
    <source>
        <dbReference type="EMBL" id="USY22696.1"/>
    </source>
</evidence>
<dbReference type="Pfam" id="PF00550">
    <property type="entry name" value="PP-binding"/>
    <property type="match status" value="1"/>
</dbReference>
<dbReference type="PROSITE" id="PS50075">
    <property type="entry name" value="CARRIER"/>
    <property type="match status" value="1"/>
</dbReference>
<dbReference type="RefSeq" id="WP_254421454.1">
    <property type="nucleotide sequence ID" value="NZ_BAAAJB010000028.1"/>
</dbReference>
<name>A0ABY5DEC3_9ACTN</name>
<dbReference type="EMBL" id="CP099837">
    <property type="protein sequence ID" value="USY22696.1"/>
    <property type="molecule type" value="Genomic_DNA"/>
</dbReference>
<protein>
    <submittedName>
        <fullName evidence="3">Phosphopantetheine-binding protein</fullName>
    </submittedName>
</protein>
<reference evidence="3" key="1">
    <citation type="submission" date="2022-06" db="EMBL/GenBank/DDBJ databases">
        <authorList>
            <person name="Ping M."/>
        </authorList>
    </citation>
    <scope>NUCLEOTIDE SEQUENCE</scope>
    <source>
        <strain evidence="3">JCM11759T</strain>
    </source>
</reference>
<dbReference type="SUPFAM" id="SSF47336">
    <property type="entry name" value="ACP-like"/>
    <property type="match status" value="1"/>
</dbReference>